<organism evidence="2 3">
    <name type="scientific">Acanthosepion pharaonis</name>
    <name type="common">Pharaoh cuttlefish</name>
    <name type="synonym">Sepia pharaonis</name>
    <dbReference type="NCBI Taxonomy" id="158019"/>
    <lineage>
        <taxon>Eukaryota</taxon>
        <taxon>Metazoa</taxon>
        <taxon>Spiralia</taxon>
        <taxon>Lophotrochozoa</taxon>
        <taxon>Mollusca</taxon>
        <taxon>Cephalopoda</taxon>
        <taxon>Coleoidea</taxon>
        <taxon>Decapodiformes</taxon>
        <taxon>Sepiida</taxon>
        <taxon>Sepiina</taxon>
        <taxon>Sepiidae</taxon>
        <taxon>Acanthosepion</taxon>
    </lineage>
</organism>
<protein>
    <submittedName>
        <fullName evidence="2">Uncharacterized protein</fullName>
    </submittedName>
</protein>
<evidence type="ECO:0000313" key="2">
    <source>
        <dbReference type="EMBL" id="CAE1301053.1"/>
    </source>
</evidence>
<reference evidence="2" key="1">
    <citation type="submission" date="2021-01" db="EMBL/GenBank/DDBJ databases">
        <authorList>
            <person name="Li R."/>
            <person name="Bekaert M."/>
        </authorList>
    </citation>
    <scope>NUCLEOTIDE SEQUENCE</scope>
    <source>
        <strain evidence="2">Farmed</strain>
    </source>
</reference>
<feature type="transmembrane region" description="Helical" evidence="1">
    <location>
        <begin position="382"/>
        <end position="401"/>
    </location>
</feature>
<feature type="transmembrane region" description="Helical" evidence="1">
    <location>
        <begin position="438"/>
        <end position="461"/>
    </location>
</feature>
<proteinExistence type="predicted"/>
<accession>A0A812DHE2</accession>
<feature type="transmembrane region" description="Helical" evidence="1">
    <location>
        <begin position="468"/>
        <end position="490"/>
    </location>
</feature>
<sequence>MRSCNDQSSCQIRSPNNVNYVCIKRKFERSTCTQLKPSNPSVTQTGCYIGKNMRHFQISLPKYVTFTVSSLDHGNNSSSKETPKNCLPVDKVIIILVAIVIVLMMINIVLVAFIFYRQKANKTTKAVTTNSTFFLFHSFSSFIFSFILFPSLISRFLFHLFSSLIFFLLYSPSLFSFTHFLLLFFSFSPSPIFSFTHFLLFSISLTFSYFLFHLIFFSYFSRRNKCIFSSPNPKEYLILFFLSDERFIKTANGPKTIHCDHNSFFFTNATKYMRSCNDQSSCQIRSRHYVNYVCIKRKFEKSTCTQLTHHNPNVNQTGCYIGNFTRTFEISLPKTGSKIFHVFVLYKHFFSLSLIFFFYFLVRLFPSLISRFLFTCFHRLSSSFIFSFTFLFPHFLLLFSLSTNLFSYFLFHSLFYFFLSFIFFSFFLLHLFSLPLLLFSLSLIFFFYFFLHSFFLFFSLTFFSFTHFLLFSLSLTFSYFLLHLIFFSYFSRRNKFIFPSPNPKEYFILFFLSDERFIKTANGPKTIHCDQNSFFFTNDTKYMRSCNDQSSCQIRSRHYVNYVCIKRKFEKSTCTQLTRHNPNYVLYADKSNKNIMLPCSAFCYYKCRSPCRIIIDEDSRILFKVSDKSEEDFREFFMEDNPKTTFERKDEAFTVSSLDHGNNSSSKETPKNCLPVHKVIIILVAVVIVLLMINIALVAFIFYRQKANKTTKSVTAKSTYEIPLNENDANDLNTYENLN</sequence>
<evidence type="ECO:0000256" key="1">
    <source>
        <dbReference type="SAM" id="Phobius"/>
    </source>
</evidence>
<keyword evidence="1" id="KW-0812">Transmembrane</keyword>
<keyword evidence="1" id="KW-0472">Membrane</keyword>
<name>A0A812DHE2_ACAPH</name>
<comment type="caution">
    <text evidence="2">The sequence shown here is derived from an EMBL/GenBank/DDBJ whole genome shotgun (WGS) entry which is preliminary data.</text>
</comment>
<dbReference type="AlphaFoldDB" id="A0A812DHE2"/>
<keyword evidence="1" id="KW-1133">Transmembrane helix</keyword>
<feature type="transmembrane region" description="Helical" evidence="1">
    <location>
        <begin position="408"/>
        <end position="432"/>
    </location>
</feature>
<feature type="transmembrane region" description="Helical" evidence="1">
    <location>
        <begin position="92"/>
        <end position="116"/>
    </location>
</feature>
<dbReference type="EMBL" id="CAHIKZ030003501">
    <property type="protein sequence ID" value="CAE1301053.1"/>
    <property type="molecule type" value="Genomic_DNA"/>
</dbReference>
<feature type="transmembrane region" description="Helical" evidence="1">
    <location>
        <begin position="679"/>
        <end position="703"/>
    </location>
</feature>
<keyword evidence="3" id="KW-1185">Reference proteome</keyword>
<gene>
    <name evidence="2" type="ORF">SPHA_54187</name>
</gene>
<feature type="transmembrane region" description="Helical" evidence="1">
    <location>
        <begin position="339"/>
        <end position="362"/>
    </location>
</feature>
<feature type="transmembrane region" description="Helical" evidence="1">
    <location>
        <begin position="199"/>
        <end position="220"/>
    </location>
</feature>
<dbReference type="Proteomes" id="UP000597762">
    <property type="component" value="Unassembled WGS sequence"/>
</dbReference>
<evidence type="ECO:0000313" key="3">
    <source>
        <dbReference type="Proteomes" id="UP000597762"/>
    </source>
</evidence>
<feature type="transmembrane region" description="Helical" evidence="1">
    <location>
        <begin position="136"/>
        <end position="158"/>
    </location>
</feature>
<feature type="transmembrane region" description="Helical" evidence="1">
    <location>
        <begin position="165"/>
        <end position="187"/>
    </location>
</feature>